<keyword evidence="4" id="KW-1185">Reference proteome</keyword>
<name>A0A9N9VJT3_9HYPO</name>
<evidence type="ECO:0000256" key="2">
    <source>
        <dbReference type="SAM" id="SignalP"/>
    </source>
</evidence>
<keyword evidence="2" id="KW-0732">Signal</keyword>
<gene>
    <name evidence="3" type="ORF">CRHIZ90672A_00016856</name>
</gene>
<comment type="caution">
    <text evidence="3">The sequence shown here is derived from an EMBL/GenBank/DDBJ whole genome shotgun (WGS) entry which is preliminary data.</text>
</comment>
<reference evidence="3" key="1">
    <citation type="submission" date="2021-10" db="EMBL/GenBank/DDBJ databases">
        <authorList>
            <person name="Piombo E."/>
        </authorList>
    </citation>
    <scope>NUCLEOTIDE SEQUENCE</scope>
</reference>
<evidence type="ECO:0000313" key="3">
    <source>
        <dbReference type="EMBL" id="CAH0024586.1"/>
    </source>
</evidence>
<organism evidence="3 4">
    <name type="scientific">Clonostachys rhizophaga</name>
    <dbReference type="NCBI Taxonomy" id="160324"/>
    <lineage>
        <taxon>Eukaryota</taxon>
        <taxon>Fungi</taxon>
        <taxon>Dikarya</taxon>
        <taxon>Ascomycota</taxon>
        <taxon>Pezizomycotina</taxon>
        <taxon>Sordariomycetes</taxon>
        <taxon>Hypocreomycetidae</taxon>
        <taxon>Hypocreales</taxon>
        <taxon>Bionectriaceae</taxon>
        <taxon>Clonostachys</taxon>
    </lineage>
</organism>
<evidence type="ECO:0000313" key="4">
    <source>
        <dbReference type="Proteomes" id="UP000696573"/>
    </source>
</evidence>
<feature type="chain" id="PRO_5040173245" evidence="2">
    <location>
        <begin position="24"/>
        <end position="391"/>
    </location>
</feature>
<dbReference type="AlphaFoldDB" id="A0A9N9VJT3"/>
<feature type="region of interest" description="Disordered" evidence="1">
    <location>
        <begin position="96"/>
        <end position="232"/>
    </location>
</feature>
<dbReference type="OrthoDB" id="5152094at2759"/>
<feature type="signal peptide" evidence="2">
    <location>
        <begin position="1"/>
        <end position="23"/>
    </location>
</feature>
<sequence>MRPNLALLSLSILISSVADYAQAAKTCQPCHGPCAAAVRPGTSFNQNHDTAADCIAFLSGSGSIPDDNSQPDLLGVDDSRYFFNPRYFAIFTSTPASSGTATVSSELATTPSSESSTPSESSTTPPESSSGSTTTPEPTSTPGSTSSPGSASIPESTSTPEPTTTPESTSAPEPTSTPGSTTIAQSTTAPESTASSTPTSTPESTSIPQSTTVPESTSTAHESTTSSTSTLATVPTGFPRIIATDVIGGASRELKLVKQTTTFYLTYAATATQYAPANGVPYFLDHVTGRLSITLSPGLTGDVQTYFFTYNTPLPNGSGYIGQWMLASDIAATANKRYVRCTRNTSGQLTCLSEADSALLFLRTATASNVYIGNPPAAGNSVALTLSLPLA</sequence>
<feature type="compositionally biased region" description="Low complexity" evidence="1">
    <location>
        <begin position="104"/>
        <end position="232"/>
    </location>
</feature>
<evidence type="ECO:0000256" key="1">
    <source>
        <dbReference type="SAM" id="MobiDB-lite"/>
    </source>
</evidence>
<accession>A0A9N9VJT3</accession>
<dbReference type="Proteomes" id="UP000696573">
    <property type="component" value="Unassembled WGS sequence"/>
</dbReference>
<dbReference type="EMBL" id="CABFNQ020000698">
    <property type="protein sequence ID" value="CAH0024586.1"/>
    <property type="molecule type" value="Genomic_DNA"/>
</dbReference>
<protein>
    <submittedName>
        <fullName evidence="3">Uncharacterized protein</fullName>
    </submittedName>
</protein>
<proteinExistence type="predicted"/>